<dbReference type="AlphaFoldDB" id="A0A173GNG7"/>
<dbReference type="PANTHER" id="PTHR31834">
    <property type="entry name" value="INITIATION-SPECIFIC ALPHA-1,6-MANNOSYLTRANSFERASE"/>
    <property type="match status" value="1"/>
</dbReference>
<evidence type="ECO:0000313" key="2">
    <source>
        <dbReference type="EMBL" id="ANH56586.1"/>
    </source>
</evidence>
<proteinExistence type="inferred from homology"/>
<dbReference type="GO" id="GO:0000009">
    <property type="term" value="F:alpha-1,6-mannosyltransferase activity"/>
    <property type="evidence" value="ECO:0007669"/>
    <property type="project" value="InterPro"/>
</dbReference>
<reference evidence="2" key="1">
    <citation type="journal article" date="2016" name="BMC Genomics">
        <title>Genome sequence and comparative analysis of clavicipitaceous insect-pathogenic fungus Aschersonia badia with Metarhizium spp.</title>
        <authorList>
            <person name="Agrawal Y."/>
            <person name="Narwani T."/>
            <person name="Subramanian S."/>
        </authorList>
    </citation>
    <scope>NUCLEOTIDE SEQUENCE</scope>
    <source>
        <strain evidence="2">MTCC 10142</strain>
    </source>
</reference>
<organism evidence="2">
    <name type="scientific">Hypocrella siamensis</name>
    <dbReference type="NCBI Taxonomy" id="696354"/>
    <lineage>
        <taxon>Eukaryota</taxon>
        <taxon>Fungi</taxon>
        <taxon>Dikarya</taxon>
        <taxon>Ascomycota</taxon>
        <taxon>Pezizomycotina</taxon>
        <taxon>Sordariomycetes</taxon>
        <taxon>Hypocreomycetidae</taxon>
        <taxon>Hypocreales</taxon>
        <taxon>Clavicipitaceae</taxon>
        <taxon>Hypocrella</taxon>
    </lineage>
</organism>
<feature type="non-terminal residue" evidence="2">
    <location>
        <position position="230"/>
    </location>
</feature>
<dbReference type="PANTHER" id="PTHR31834:SF1">
    <property type="entry name" value="INITIATION-SPECIFIC ALPHA-1,6-MANNOSYLTRANSFERASE"/>
    <property type="match status" value="1"/>
</dbReference>
<evidence type="ECO:0008006" key="3">
    <source>
        <dbReference type="Google" id="ProtNLM"/>
    </source>
</evidence>
<evidence type="ECO:0000256" key="1">
    <source>
        <dbReference type="ARBA" id="ARBA00009003"/>
    </source>
</evidence>
<dbReference type="InterPro" id="IPR029044">
    <property type="entry name" value="Nucleotide-diphossugar_trans"/>
</dbReference>
<dbReference type="Gene3D" id="3.90.550.20">
    <property type="match status" value="1"/>
</dbReference>
<dbReference type="EMBL" id="KU202676">
    <property type="protein sequence ID" value="ANH56586.1"/>
    <property type="molecule type" value="Genomic_DNA"/>
</dbReference>
<comment type="similarity">
    <text evidence="1">Belongs to the glycosyltransferase 32 family.</text>
</comment>
<accession>A0A173GNG7</accession>
<sequence length="230" mass="25556">MLVSERGADAFVHEHFAASPEIIETYHSLSNVGSKSDFLRYLLLSVEGGVYTDTDTVGIKPIDQWVPDHLRGRVGLIVGIEFDRQNLEALGHPHWISMCQWTIAAAPHHAVFDRMIARVVRAMKELSDKQQVPLARVKLSDIDVLYSGGPVAWTEVVFELLQEYDGSLTSYQDLSLLKEPRLIGDVLVLPIDAFGSGMPHSSMATTGILPGEALVQHLFWGTWREKPLGN</sequence>
<dbReference type="InterPro" id="IPR039367">
    <property type="entry name" value="Och1-like"/>
</dbReference>
<dbReference type="GO" id="GO:0006487">
    <property type="term" value="P:protein N-linked glycosylation"/>
    <property type="evidence" value="ECO:0007669"/>
    <property type="project" value="TreeGrafter"/>
</dbReference>
<dbReference type="InterPro" id="IPR007577">
    <property type="entry name" value="GlycoTrfase_DXD_sugar-bd_CS"/>
</dbReference>
<protein>
    <recommendedName>
        <fullName evidence="3">Initiation-specific alpha-1,6-mannosyltransferase</fullName>
    </recommendedName>
</protein>
<dbReference type="SUPFAM" id="SSF53448">
    <property type="entry name" value="Nucleotide-diphospho-sugar transferases"/>
    <property type="match status" value="1"/>
</dbReference>
<dbReference type="Pfam" id="PF04488">
    <property type="entry name" value="Gly_transf_sug"/>
    <property type="match status" value="1"/>
</dbReference>
<name>A0A173GNG7_9HYPO</name>
<dbReference type="GO" id="GO:0000136">
    <property type="term" value="C:mannan polymerase complex"/>
    <property type="evidence" value="ECO:0007669"/>
    <property type="project" value="TreeGrafter"/>
</dbReference>